<feature type="region of interest" description="Disordered" evidence="1">
    <location>
        <begin position="252"/>
        <end position="282"/>
    </location>
</feature>
<evidence type="ECO:0000256" key="1">
    <source>
        <dbReference type="SAM" id="MobiDB-lite"/>
    </source>
</evidence>
<dbReference type="AlphaFoldDB" id="A0A3B0PLE6"/>
<evidence type="ECO:0000313" key="2">
    <source>
        <dbReference type="EMBL" id="SYX08529.1"/>
    </source>
</evidence>
<proteinExistence type="predicted"/>
<sequence length="282" mass="31175">MELNKTTESLYSCKTDRHSVQQDVGPEPKDNRDVKVFSLEGHQQSKQDRQDKVSNKGSRQESRGADDKHVEEKTSTVSSKEEDKEDSEGFMAYDNPTAGMAFVDVAAPISSEVVVESATIAVASADLQWVEEVIANTVESMMVADVNGQQLIELVLDTEGNVPEIFAGANLTLVQSGTDLSVKFSNFVDNTQMAEAMNLIVNNPSQLASLVGALKNRHLNLTELTVGSSIVQLPTIEEAQTPLHMIAATIHQRDEEKDQEKDQQQQQQDQEQNQYKVEEARL</sequence>
<protein>
    <recommendedName>
        <fullName evidence="4">Outer protein E</fullName>
    </recommendedName>
</protein>
<dbReference type="InterPro" id="IPR035359">
    <property type="entry name" value="DUF5421"/>
</dbReference>
<evidence type="ECO:0008006" key="4">
    <source>
        <dbReference type="Google" id="ProtNLM"/>
    </source>
</evidence>
<organism evidence="2 3">
    <name type="scientific">Chlamydia poikilotherma</name>
    <dbReference type="NCBI Taxonomy" id="1967783"/>
    <lineage>
        <taxon>Bacteria</taxon>
        <taxon>Pseudomonadati</taxon>
        <taxon>Chlamydiota</taxon>
        <taxon>Chlamydiia</taxon>
        <taxon>Chlamydiales</taxon>
        <taxon>Chlamydiaceae</taxon>
        <taxon>Chlamydia/Chlamydophila group</taxon>
        <taxon>Chlamydia</taxon>
    </lineage>
</organism>
<dbReference type="RefSeq" id="WP_117273734.1">
    <property type="nucleotide sequence ID" value="NZ_LS992154.1"/>
</dbReference>
<feature type="compositionally biased region" description="Basic and acidic residues" evidence="1">
    <location>
        <begin position="14"/>
        <end position="35"/>
    </location>
</feature>
<feature type="compositionally biased region" description="Basic and acidic residues" evidence="1">
    <location>
        <begin position="43"/>
        <end position="82"/>
    </location>
</feature>
<dbReference type="Pfam" id="PF17458">
    <property type="entry name" value="DUF5421"/>
    <property type="match status" value="1"/>
</dbReference>
<feature type="compositionally biased region" description="Basic and acidic residues" evidence="1">
    <location>
        <begin position="252"/>
        <end position="263"/>
    </location>
</feature>
<reference evidence="3" key="1">
    <citation type="submission" date="2017-11" db="EMBL/GenBank/DDBJ databases">
        <authorList>
            <person name="Seth-Smith MB H."/>
        </authorList>
    </citation>
    <scope>NUCLEOTIDE SEQUENCE [LARGE SCALE GENOMIC DNA]</scope>
</reference>
<name>A0A3B0PLE6_9CHLA</name>
<evidence type="ECO:0000313" key="3">
    <source>
        <dbReference type="Proteomes" id="UP000258476"/>
    </source>
</evidence>
<dbReference type="EMBL" id="LS992154">
    <property type="protein sequence ID" value="SYX08529.1"/>
    <property type="molecule type" value="Genomic_DNA"/>
</dbReference>
<dbReference type="KEGG" id="chla:C834K_0040"/>
<accession>A0A3B0PLE6</accession>
<feature type="region of interest" description="Disordered" evidence="1">
    <location>
        <begin position="1"/>
        <end position="92"/>
    </location>
</feature>
<gene>
    <name evidence="2" type="ORF">C834K_0040</name>
</gene>
<feature type="compositionally biased region" description="Polar residues" evidence="1">
    <location>
        <begin position="1"/>
        <end position="12"/>
    </location>
</feature>
<keyword evidence="3" id="KW-1185">Reference proteome</keyword>
<dbReference type="Proteomes" id="UP000258476">
    <property type="component" value="Chromosome"/>
</dbReference>
<dbReference type="OrthoDB" id="17909at2"/>